<feature type="chain" id="PRO_5045705627" description="Carboxypeptidase regulatory-like domain-containing protein" evidence="1">
    <location>
        <begin position="25"/>
        <end position="251"/>
    </location>
</feature>
<dbReference type="EMBL" id="AP026966">
    <property type="protein sequence ID" value="BDT60622.1"/>
    <property type="molecule type" value="Genomic_DNA"/>
</dbReference>
<evidence type="ECO:0008006" key="4">
    <source>
        <dbReference type="Google" id="ProtNLM"/>
    </source>
</evidence>
<keyword evidence="3" id="KW-1185">Reference proteome</keyword>
<dbReference type="RefSeq" id="WP_281909883.1">
    <property type="nucleotide sequence ID" value="NZ_AP026966.1"/>
</dbReference>
<dbReference type="PROSITE" id="PS51257">
    <property type="entry name" value="PROKAR_LIPOPROTEIN"/>
    <property type="match status" value="1"/>
</dbReference>
<gene>
    <name evidence="2" type="ORF">MasN3_41160</name>
</gene>
<dbReference type="Proteomes" id="UP001163336">
    <property type="component" value="Chromosome"/>
</dbReference>
<evidence type="ECO:0000313" key="3">
    <source>
        <dbReference type="Proteomes" id="UP001163336"/>
    </source>
</evidence>
<evidence type="ECO:0000256" key="1">
    <source>
        <dbReference type="SAM" id="SignalP"/>
    </source>
</evidence>
<organism evidence="2 3">
    <name type="scientific">Massilia varians</name>
    <dbReference type="NCBI Taxonomy" id="457921"/>
    <lineage>
        <taxon>Bacteria</taxon>
        <taxon>Pseudomonadati</taxon>
        <taxon>Pseudomonadota</taxon>
        <taxon>Betaproteobacteria</taxon>
        <taxon>Burkholderiales</taxon>
        <taxon>Oxalobacteraceae</taxon>
        <taxon>Telluria group</taxon>
        <taxon>Massilia</taxon>
    </lineage>
</organism>
<accession>A0ABN6TEJ6</accession>
<name>A0ABN6TEJ6_9BURK</name>
<sequence length="251" mass="24082">MNKSFKLNAAAKLVLMAGVAATLAACGGGNDSPAPTPTTPPPPPPVSYAISISGTAATGAAIANATVTAVCKTGTATAASGADGAFTVRVAAPGEGPCILSVTQNGVTLRSIAAGDGAKANITPLTEMLVSYIAVSSGAGTGATPAQLAANANVKTVVTNATMMSATVNRLVQIVSTATGGSVAVPTDFLSAALVPKSATNPGNAQDAILEALKARNVVDANGAVAPAVLTNVRNDAAKNTVTGGTGGSGN</sequence>
<keyword evidence="1" id="KW-0732">Signal</keyword>
<feature type="signal peptide" evidence="1">
    <location>
        <begin position="1"/>
        <end position="24"/>
    </location>
</feature>
<protein>
    <recommendedName>
        <fullName evidence="4">Carboxypeptidase regulatory-like domain-containing protein</fullName>
    </recommendedName>
</protein>
<proteinExistence type="predicted"/>
<evidence type="ECO:0000313" key="2">
    <source>
        <dbReference type="EMBL" id="BDT60622.1"/>
    </source>
</evidence>
<reference evidence="2" key="1">
    <citation type="submission" date="2022-11" db="EMBL/GenBank/DDBJ databases">
        <title>Isolation and characterization of PLA-degrading bacterium Massilia sp. from Antarctic soil.</title>
        <authorList>
            <person name="Sato K."/>
            <person name="Gomez-Fuentes C."/>
            <person name="Ahmad S.A."/>
            <person name="Zulkharnain A."/>
        </authorList>
    </citation>
    <scope>NUCLEOTIDE SEQUENCE</scope>
    <source>
        <strain evidence="2">N-3</strain>
    </source>
</reference>